<evidence type="ECO:0000313" key="2">
    <source>
        <dbReference type="Proteomes" id="UP001370348"/>
    </source>
</evidence>
<dbReference type="EMBL" id="CP089984">
    <property type="protein sequence ID" value="WXB13908.1"/>
    <property type="molecule type" value="Genomic_DNA"/>
</dbReference>
<protein>
    <submittedName>
        <fullName evidence="1">Uncharacterized protein</fullName>
    </submittedName>
</protein>
<sequence length="62" mass="6484">MASIGHIAVGCLAARLESSAAISTRTLAARMVAYSTLSLLPDLDVWAFEAGIPYEVSTATEN</sequence>
<evidence type="ECO:0000313" key="1">
    <source>
        <dbReference type="EMBL" id="WXB13908.1"/>
    </source>
</evidence>
<proteinExistence type="predicted"/>
<accession>A0ABZ2LSP8</accession>
<reference evidence="1 2" key="1">
    <citation type="submission" date="2021-12" db="EMBL/GenBank/DDBJ databases">
        <title>Discovery of the Pendulisporaceae a myxobacterial family with distinct sporulation behavior and unique specialized metabolism.</title>
        <authorList>
            <person name="Garcia R."/>
            <person name="Popoff A."/>
            <person name="Bader C.D."/>
            <person name="Loehr J."/>
            <person name="Walesch S."/>
            <person name="Walt C."/>
            <person name="Boldt J."/>
            <person name="Bunk B."/>
            <person name="Haeckl F.J.F.P.J."/>
            <person name="Gunesch A.P."/>
            <person name="Birkelbach J."/>
            <person name="Nuebel U."/>
            <person name="Pietschmann T."/>
            <person name="Bach T."/>
            <person name="Mueller R."/>
        </authorList>
    </citation>
    <scope>NUCLEOTIDE SEQUENCE [LARGE SCALE GENOMIC DNA]</scope>
    <source>
        <strain evidence="1 2">MSr11954</strain>
    </source>
</reference>
<organism evidence="1 2">
    <name type="scientific">Pendulispora albinea</name>
    <dbReference type="NCBI Taxonomy" id="2741071"/>
    <lineage>
        <taxon>Bacteria</taxon>
        <taxon>Pseudomonadati</taxon>
        <taxon>Myxococcota</taxon>
        <taxon>Myxococcia</taxon>
        <taxon>Myxococcales</taxon>
        <taxon>Sorangiineae</taxon>
        <taxon>Pendulisporaceae</taxon>
        <taxon>Pendulispora</taxon>
    </lineage>
</organism>
<dbReference type="RefSeq" id="WP_394823527.1">
    <property type="nucleotide sequence ID" value="NZ_CP089984.1"/>
</dbReference>
<gene>
    <name evidence="1" type="ORF">LZC94_39510</name>
</gene>
<dbReference type="Proteomes" id="UP001370348">
    <property type="component" value="Chromosome"/>
</dbReference>
<keyword evidence="2" id="KW-1185">Reference proteome</keyword>
<name>A0ABZ2LSP8_9BACT</name>